<name>H0UMK5_9BACT</name>
<dbReference type="PANTHER" id="PTHR43546">
    <property type="entry name" value="UPF0173 METAL-DEPENDENT HYDROLASE MJ1163-RELATED"/>
    <property type="match status" value="1"/>
</dbReference>
<dbReference type="OrthoDB" id="9789133at2"/>
<dbReference type="InterPro" id="IPR036866">
    <property type="entry name" value="RibonucZ/Hydroxyglut_hydro"/>
</dbReference>
<protein>
    <submittedName>
        <fullName evidence="2">Putative Zn-dependent hydrolase of beta-lactamase fold</fullName>
    </submittedName>
</protein>
<dbReference type="Pfam" id="PF12706">
    <property type="entry name" value="Lactamase_B_2"/>
    <property type="match status" value="1"/>
</dbReference>
<dbReference type="HOGENOM" id="CLU_070010_4_1_0"/>
<keyword evidence="3" id="KW-1185">Reference proteome</keyword>
<dbReference type="EMBL" id="CM001376">
    <property type="protein sequence ID" value="EHM13708.1"/>
    <property type="molecule type" value="Genomic_DNA"/>
</dbReference>
<dbReference type="NCBIfam" id="NF001911">
    <property type="entry name" value="PRK00685.1"/>
    <property type="match status" value="1"/>
</dbReference>
<evidence type="ECO:0000313" key="3">
    <source>
        <dbReference type="Proteomes" id="UP000003806"/>
    </source>
</evidence>
<dbReference type="PANTHER" id="PTHR43546:SF3">
    <property type="entry name" value="UPF0173 METAL-DEPENDENT HYDROLASE MJ1163"/>
    <property type="match status" value="1"/>
</dbReference>
<evidence type="ECO:0000313" key="2">
    <source>
        <dbReference type="EMBL" id="EHM13708.1"/>
    </source>
</evidence>
<accession>H0UMK5</accession>
<reference evidence="2 3" key="1">
    <citation type="submission" date="2011-11" db="EMBL/GenBank/DDBJ databases">
        <title>The Noncontiguous Finished genome of Jonquetella anthropi DSM 22815.</title>
        <authorList>
            <consortium name="US DOE Joint Genome Institute (JGI-PGF)"/>
            <person name="Lucas S."/>
            <person name="Copeland A."/>
            <person name="Lapidus A."/>
            <person name="Glavina del Rio T."/>
            <person name="Dalin E."/>
            <person name="Tice H."/>
            <person name="Bruce D."/>
            <person name="Goodwin L."/>
            <person name="Pitluck S."/>
            <person name="Peters L."/>
            <person name="Mikhailova N."/>
            <person name="Held B."/>
            <person name="Kyrpides N."/>
            <person name="Mavromatis K."/>
            <person name="Ivanova N."/>
            <person name="Markowitz V."/>
            <person name="Cheng J.-F."/>
            <person name="Hugenholtz P."/>
            <person name="Woyke T."/>
            <person name="Wu D."/>
            <person name="Gronow S."/>
            <person name="Wellnitz S."/>
            <person name="Brambilla E."/>
            <person name="Klenk H.-P."/>
            <person name="Eisen J.A."/>
        </authorList>
    </citation>
    <scope>NUCLEOTIDE SEQUENCE [LARGE SCALE GENOMIC DNA]</scope>
    <source>
        <strain evidence="2 3">DSM 22815</strain>
    </source>
</reference>
<dbReference type="AlphaFoldDB" id="H0UMK5"/>
<dbReference type="STRING" id="885272.JonanDRAFT_1344"/>
<dbReference type="GO" id="GO:0016787">
    <property type="term" value="F:hydrolase activity"/>
    <property type="evidence" value="ECO:0007669"/>
    <property type="project" value="UniProtKB-KW"/>
</dbReference>
<gene>
    <name evidence="2" type="ORF">JonanDRAFT_1344</name>
</gene>
<dbReference type="Gene3D" id="3.60.15.10">
    <property type="entry name" value="Ribonuclease Z/Hydroxyacylglutathione hydrolase-like"/>
    <property type="match status" value="1"/>
</dbReference>
<evidence type="ECO:0000259" key="1">
    <source>
        <dbReference type="Pfam" id="PF12706"/>
    </source>
</evidence>
<dbReference type="SUPFAM" id="SSF56281">
    <property type="entry name" value="Metallo-hydrolase/oxidoreductase"/>
    <property type="match status" value="1"/>
</dbReference>
<dbReference type="InterPro" id="IPR001279">
    <property type="entry name" value="Metallo-B-lactamas"/>
</dbReference>
<dbReference type="eggNOG" id="COG2220">
    <property type="taxonomic scope" value="Bacteria"/>
</dbReference>
<dbReference type="Proteomes" id="UP000003806">
    <property type="component" value="Chromosome"/>
</dbReference>
<dbReference type="InterPro" id="IPR050114">
    <property type="entry name" value="UPF0173_UPF0282_UlaG_hydrolase"/>
</dbReference>
<organism evidence="2 3">
    <name type="scientific">Jonquetella anthropi DSM 22815</name>
    <dbReference type="NCBI Taxonomy" id="885272"/>
    <lineage>
        <taxon>Bacteria</taxon>
        <taxon>Thermotogati</taxon>
        <taxon>Synergistota</taxon>
        <taxon>Synergistia</taxon>
        <taxon>Synergistales</taxon>
        <taxon>Dethiosulfovibrionaceae</taxon>
        <taxon>Jonquetella</taxon>
    </lineage>
</organism>
<proteinExistence type="predicted"/>
<feature type="domain" description="Metallo-beta-lactamase" evidence="1">
    <location>
        <begin position="20"/>
        <end position="187"/>
    </location>
</feature>
<sequence>MNAQFLGHSTVKIQSDYCSVLIDPFFTGNPMACNTVDDFIALDGMLLTHACHKRLADAVTIAKATECQVVCTEAAAEWMKEQGVAPSQLVVMAWGETRHFPFGTVTVVPAKSGTETAGPICGYVIEVEKHKVYHAGNTVLLPEMKDLSKMAIDLAFLPIGGETTMDVPAAVQACELIKAREVCPVHYNTFPSISADPAAFKKAVKGSEVIILQSSEKETL</sequence>
<keyword evidence="2" id="KW-0378">Hydrolase</keyword>
<dbReference type="RefSeq" id="WP_008523275.1">
    <property type="nucleotide sequence ID" value="NZ_CM001376.1"/>
</dbReference>